<proteinExistence type="predicted"/>
<reference evidence="1" key="1">
    <citation type="submission" date="2023-05" db="EMBL/GenBank/DDBJ databases">
        <title>High-quality long-read genome of Scophthalmus maximus.</title>
        <authorList>
            <person name="Lien S."/>
            <person name="Martinez P."/>
        </authorList>
    </citation>
    <scope>NUCLEOTIDE SEQUENCE [LARGE SCALE GENOMIC DNA]</scope>
</reference>
<dbReference type="GeneTree" id="ENSGT00960000186724"/>
<accession>A0A8D3B7W3</accession>
<dbReference type="InterPro" id="IPR043502">
    <property type="entry name" value="DNA/RNA_pol_sf"/>
</dbReference>
<sequence length="122" mass="13809">KIPWLSKRAWLAEYAVYDSTLHKATLKDATDNISWTEEMKRAFRHIKYLLCTAPALGLPDYKLTFHFDVAEYGLVASAVLPQTHVLVPCLRAVAAAILNSGYGKRKVVLRMLMDYGNLQIIE</sequence>
<evidence type="ECO:0000313" key="2">
    <source>
        <dbReference type="Proteomes" id="UP000694558"/>
    </source>
</evidence>
<dbReference type="AlphaFoldDB" id="A0A8D3B7W3"/>
<dbReference type="SUPFAM" id="SSF56672">
    <property type="entry name" value="DNA/RNA polymerases"/>
    <property type="match status" value="1"/>
</dbReference>
<dbReference type="Ensembl" id="ENSSMAT00000030281.2">
    <property type="protein sequence ID" value="ENSSMAP00000029911.2"/>
    <property type="gene ID" value="ENSSMAG00000018343.2"/>
</dbReference>
<dbReference type="Gene3D" id="3.30.70.270">
    <property type="match status" value="1"/>
</dbReference>
<evidence type="ECO:0000313" key="1">
    <source>
        <dbReference type="Ensembl" id="ENSSMAP00000029911.2"/>
    </source>
</evidence>
<dbReference type="Proteomes" id="UP000694558">
    <property type="component" value="Chromosome 15"/>
</dbReference>
<evidence type="ECO:0008006" key="3">
    <source>
        <dbReference type="Google" id="ProtNLM"/>
    </source>
</evidence>
<name>A0A8D3B7W3_SCOMX</name>
<protein>
    <recommendedName>
        <fullName evidence="3">Reverse transcriptase/retrotransposon-derived protein RNase H-like domain-containing protein</fullName>
    </recommendedName>
</protein>
<organism evidence="1 2">
    <name type="scientific">Scophthalmus maximus</name>
    <name type="common">Turbot</name>
    <name type="synonym">Psetta maxima</name>
    <dbReference type="NCBI Taxonomy" id="52904"/>
    <lineage>
        <taxon>Eukaryota</taxon>
        <taxon>Metazoa</taxon>
        <taxon>Chordata</taxon>
        <taxon>Craniata</taxon>
        <taxon>Vertebrata</taxon>
        <taxon>Euteleostomi</taxon>
        <taxon>Actinopterygii</taxon>
        <taxon>Neopterygii</taxon>
        <taxon>Teleostei</taxon>
        <taxon>Neoteleostei</taxon>
        <taxon>Acanthomorphata</taxon>
        <taxon>Carangaria</taxon>
        <taxon>Pleuronectiformes</taxon>
        <taxon>Pleuronectoidei</taxon>
        <taxon>Scophthalmidae</taxon>
        <taxon>Scophthalmus</taxon>
    </lineage>
</organism>
<reference evidence="1" key="2">
    <citation type="submission" date="2025-08" db="UniProtKB">
        <authorList>
            <consortium name="Ensembl"/>
        </authorList>
    </citation>
    <scope>IDENTIFICATION</scope>
</reference>
<dbReference type="InterPro" id="IPR043128">
    <property type="entry name" value="Rev_trsase/Diguanyl_cyclase"/>
</dbReference>